<dbReference type="SUPFAM" id="SSF51998">
    <property type="entry name" value="PFL-like glycyl radical enzymes"/>
    <property type="match status" value="1"/>
</dbReference>
<dbReference type="InterPro" id="IPR000788">
    <property type="entry name" value="RNR_lg_C"/>
</dbReference>
<name>A0A835TFQ9_9ROSI</name>
<dbReference type="PANTHER" id="PTHR11573">
    <property type="entry name" value="RIBONUCLEOSIDE-DIPHOSPHATE REDUCTASE LARGE CHAIN"/>
    <property type="match status" value="1"/>
</dbReference>
<gene>
    <name evidence="3" type="ORF">SADUNF_Sadunf02G0054500</name>
</gene>
<dbReference type="PANTHER" id="PTHR11573:SF24">
    <property type="entry name" value="RIBONUCLEOSIDE-DIPHOSPHATE REDUCTASE"/>
    <property type="match status" value="1"/>
</dbReference>
<dbReference type="GO" id="GO:0009263">
    <property type="term" value="P:deoxyribonucleotide biosynthetic process"/>
    <property type="evidence" value="ECO:0007669"/>
    <property type="project" value="TreeGrafter"/>
</dbReference>
<comment type="similarity">
    <text evidence="1">Belongs to the ribonucleoside diphosphate reductase large chain family.</text>
</comment>
<dbReference type="GO" id="GO:0004748">
    <property type="term" value="F:ribonucleoside-diphosphate reductase activity, thioredoxin disulfide as acceptor"/>
    <property type="evidence" value="ECO:0007669"/>
    <property type="project" value="TreeGrafter"/>
</dbReference>
<evidence type="ECO:0000256" key="1">
    <source>
        <dbReference type="ARBA" id="ARBA00010406"/>
    </source>
</evidence>
<dbReference type="Pfam" id="PF02867">
    <property type="entry name" value="Ribonuc_red_lgC"/>
    <property type="match status" value="1"/>
</dbReference>
<sequence>MVHQWLCSHASSVQQHRSLYVDQGGGKRKGIRAVLLVRFFNASRIKKNVEFKTCSVLFGFLISSWKESARGDGSWSLFGLNEAPGLADCWGLEFEKLEFEKLYTQHESEKLTVTICVLKEGVSARKLRFEILNSQTETGTP</sequence>
<keyword evidence="4" id="KW-1185">Reference proteome</keyword>
<dbReference type="GO" id="GO:0005524">
    <property type="term" value="F:ATP binding"/>
    <property type="evidence" value="ECO:0007669"/>
    <property type="project" value="TreeGrafter"/>
</dbReference>
<dbReference type="InterPro" id="IPR039718">
    <property type="entry name" value="Rrm1"/>
</dbReference>
<comment type="caution">
    <text evidence="3">The sequence shown here is derived from an EMBL/GenBank/DDBJ whole genome shotgun (WGS) entry which is preliminary data.</text>
</comment>
<evidence type="ECO:0000313" key="4">
    <source>
        <dbReference type="Proteomes" id="UP000657918"/>
    </source>
</evidence>
<dbReference type="Proteomes" id="UP000657918">
    <property type="component" value="Unassembled WGS sequence"/>
</dbReference>
<evidence type="ECO:0000259" key="2">
    <source>
        <dbReference type="Pfam" id="PF02867"/>
    </source>
</evidence>
<dbReference type="GO" id="GO:0005971">
    <property type="term" value="C:ribonucleoside-diphosphate reductase complex"/>
    <property type="evidence" value="ECO:0007669"/>
    <property type="project" value="TreeGrafter"/>
</dbReference>
<protein>
    <recommendedName>
        <fullName evidence="2">Ribonucleotide reductase large subunit C-terminal domain-containing protein</fullName>
    </recommendedName>
</protein>
<reference evidence="3 4" key="1">
    <citation type="submission" date="2020-10" db="EMBL/GenBank/DDBJ databases">
        <title>Plant Genome Project.</title>
        <authorList>
            <person name="Zhang R.-G."/>
        </authorList>
    </citation>
    <scope>NUCLEOTIDE SEQUENCE [LARGE SCALE GENOMIC DNA]</scope>
    <source>
        <strain evidence="3">FAFU-HL-1</strain>
        <tissue evidence="3">Leaf</tissue>
    </source>
</reference>
<dbReference type="EMBL" id="JADGMS010000002">
    <property type="protein sequence ID" value="KAF9687061.1"/>
    <property type="molecule type" value="Genomic_DNA"/>
</dbReference>
<feature type="domain" description="Ribonucleotide reductase large subunit C-terminal" evidence="2">
    <location>
        <begin position="19"/>
        <end position="141"/>
    </location>
</feature>
<accession>A0A835TFQ9</accession>
<dbReference type="Gene3D" id="3.20.70.20">
    <property type="match status" value="1"/>
</dbReference>
<evidence type="ECO:0000313" key="3">
    <source>
        <dbReference type="EMBL" id="KAF9687061.1"/>
    </source>
</evidence>
<proteinExistence type="inferred from homology"/>
<dbReference type="AlphaFoldDB" id="A0A835TFQ9"/>
<organism evidence="3 4">
    <name type="scientific">Salix dunnii</name>
    <dbReference type="NCBI Taxonomy" id="1413687"/>
    <lineage>
        <taxon>Eukaryota</taxon>
        <taxon>Viridiplantae</taxon>
        <taxon>Streptophyta</taxon>
        <taxon>Embryophyta</taxon>
        <taxon>Tracheophyta</taxon>
        <taxon>Spermatophyta</taxon>
        <taxon>Magnoliopsida</taxon>
        <taxon>eudicotyledons</taxon>
        <taxon>Gunneridae</taxon>
        <taxon>Pentapetalae</taxon>
        <taxon>rosids</taxon>
        <taxon>fabids</taxon>
        <taxon>Malpighiales</taxon>
        <taxon>Salicaceae</taxon>
        <taxon>Saliceae</taxon>
        <taxon>Salix</taxon>
    </lineage>
</organism>